<gene>
    <name evidence="1" type="ORF">Ccrd_022349</name>
</gene>
<comment type="caution">
    <text evidence="1">The sequence shown here is derived from an EMBL/GenBank/DDBJ whole genome shotgun (WGS) entry which is preliminary data.</text>
</comment>
<evidence type="ECO:0000313" key="1">
    <source>
        <dbReference type="EMBL" id="KVH99417.1"/>
    </source>
</evidence>
<dbReference type="AlphaFoldDB" id="A0A118JZA8"/>
<evidence type="ECO:0000313" key="2">
    <source>
        <dbReference type="Proteomes" id="UP000243975"/>
    </source>
</evidence>
<organism evidence="1 2">
    <name type="scientific">Cynara cardunculus var. scolymus</name>
    <name type="common">Globe artichoke</name>
    <name type="synonym">Cynara scolymus</name>
    <dbReference type="NCBI Taxonomy" id="59895"/>
    <lineage>
        <taxon>Eukaryota</taxon>
        <taxon>Viridiplantae</taxon>
        <taxon>Streptophyta</taxon>
        <taxon>Embryophyta</taxon>
        <taxon>Tracheophyta</taxon>
        <taxon>Spermatophyta</taxon>
        <taxon>Magnoliopsida</taxon>
        <taxon>eudicotyledons</taxon>
        <taxon>Gunneridae</taxon>
        <taxon>Pentapetalae</taxon>
        <taxon>asterids</taxon>
        <taxon>campanulids</taxon>
        <taxon>Asterales</taxon>
        <taxon>Asteraceae</taxon>
        <taxon>Carduoideae</taxon>
        <taxon>Cardueae</taxon>
        <taxon>Carduinae</taxon>
        <taxon>Cynara</taxon>
    </lineage>
</organism>
<protein>
    <submittedName>
        <fullName evidence="1">Uncharacterized protein</fullName>
    </submittedName>
</protein>
<dbReference type="Gramene" id="KVH99417">
    <property type="protein sequence ID" value="KVH99417"/>
    <property type="gene ID" value="Ccrd_022349"/>
</dbReference>
<proteinExistence type="predicted"/>
<dbReference type="EMBL" id="LEKV01003559">
    <property type="protein sequence ID" value="KVH99417.1"/>
    <property type="molecule type" value="Genomic_DNA"/>
</dbReference>
<keyword evidence="2" id="KW-1185">Reference proteome</keyword>
<accession>A0A118JZA8</accession>
<dbReference type="Proteomes" id="UP000243975">
    <property type="component" value="Unassembled WGS sequence"/>
</dbReference>
<name>A0A118JZA8_CYNCS</name>
<sequence>MHVLDPFISFCVETSKDDQEGKLVIQM</sequence>
<reference evidence="1 2" key="1">
    <citation type="journal article" date="2016" name="Sci. Rep.">
        <title>The genome sequence of the outbreeding globe artichoke constructed de novo incorporating a phase-aware low-pass sequencing strategy of F1 progeny.</title>
        <authorList>
            <person name="Scaglione D."/>
            <person name="Reyes-Chin-Wo S."/>
            <person name="Acquadro A."/>
            <person name="Froenicke L."/>
            <person name="Portis E."/>
            <person name="Beitel C."/>
            <person name="Tirone M."/>
            <person name="Mauro R."/>
            <person name="Lo Monaco A."/>
            <person name="Mauromicale G."/>
            <person name="Faccioli P."/>
            <person name="Cattivelli L."/>
            <person name="Rieseberg L."/>
            <person name="Michelmore R."/>
            <person name="Lanteri S."/>
        </authorList>
    </citation>
    <scope>NUCLEOTIDE SEQUENCE [LARGE SCALE GENOMIC DNA]</scope>
    <source>
        <strain evidence="1">2C</strain>
    </source>
</reference>